<evidence type="ECO:0000256" key="1">
    <source>
        <dbReference type="ARBA" id="ARBA00001974"/>
    </source>
</evidence>
<dbReference type="EC" id="1.3.5.5" evidence="5"/>
<dbReference type="NCBIfam" id="TIGR03467">
    <property type="entry name" value="HpnE"/>
    <property type="match status" value="1"/>
</dbReference>
<dbReference type="InterPro" id="IPR017830">
    <property type="entry name" value="SQase_HpnE"/>
</dbReference>
<feature type="domain" description="Amine oxidase" evidence="4">
    <location>
        <begin position="18"/>
        <end position="445"/>
    </location>
</feature>
<keyword evidence="6" id="KW-1185">Reference proteome</keyword>
<reference evidence="5 6" key="1">
    <citation type="submission" date="2019-02" db="EMBL/GenBank/DDBJ databases">
        <title>Deep-cultivation of Planctomycetes and their phenomic and genomic characterization uncovers novel biology.</title>
        <authorList>
            <person name="Wiegand S."/>
            <person name="Jogler M."/>
            <person name="Boedeker C."/>
            <person name="Pinto D."/>
            <person name="Vollmers J."/>
            <person name="Rivas-Marin E."/>
            <person name="Kohn T."/>
            <person name="Peeters S.H."/>
            <person name="Heuer A."/>
            <person name="Rast P."/>
            <person name="Oberbeckmann S."/>
            <person name="Bunk B."/>
            <person name="Jeske O."/>
            <person name="Meyerdierks A."/>
            <person name="Storesund J.E."/>
            <person name="Kallscheuer N."/>
            <person name="Luecker S."/>
            <person name="Lage O.M."/>
            <person name="Pohl T."/>
            <person name="Merkel B.J."/>
            <person name="Hornburger P."/>
            <person name="Mueller R.-W."/>
            <person name="Bruemmer F."/>
            <person name="Labrenz M."/>
            <person name="Spormann A.M."/>
            <person name="Op den Camp H."/>
            <person name="Overmann J."/>
            <person name="Amann R."/>
            <person name="Jetten M.S.M."/>
            <person name="Mascher T."/>
            <person name="Medema M.H."/>
            <person name="Devos D.P."/>
            <person name="Kaster A.-K."/>
            <person name="Ovreas L."/>
            <person name="Rohde M."/>
            <person name="Galperin M.Y."/>
            <person name="Jogler C."/>
        </authorList>
    </citation>
    <scope>NUCLEOTIDE SEQUENCE [LARGE SCALE GENOMIC DNA]</scope>
    <source>
        <strain evidence="5 6">Mal48</strain>
    </source>
</reference>
<dbReference type="GO" id="GO:0016491">
    <property type="term" value="F:oxidoreductase activity"/>
    <property type="evidence" value="ECO:0007669"/>
    <property type="project" value="UniProtKB-KW"/>
</dbReference>
<proteinExistence type="predicted"/>
<feature type="binding site" evidence="3">
    <location>
        <begin position="38"/>
        <end position="39"/>
    </location>
    <ligand>
        <name>FAD</name>
        <dbReference type="ChEBI" id="CHEBI:57692"/>
    </ligand>
</feature>
<dbReference type="InterPro" id="IPR001613">
    <property type="entry name" value="Flavin_amine_oxidase"/>
</dbReference>
<dbReference type="PANTHER" id="PTHR42923:SF47">
    <property type="entry name" value="BLR3003 PROTEIN"/>
    <property type="match status" value="1"/>
</dbReference>
<dbReference type="Pfam" id="PF01593">
    <property type="entry name" value="Amino_oxidase"/>
    <property type="match status" value="1"/>
</dbReference>
<dbReference type="OrthoDB" id="9814556at2"/>
<gene>
    <name evidence="5" type="primary">pds</name>
    <name evidence="5" type="ORF">Mal48_18780</name>
</gene>
<dbReference type="InterPro" id="IPR036188">
    <property type="entry name" value="FAD/NAD-bd_sf"/>
</dbReference>
<dbReference type="EMBL" id="CP036267">
    <property type="protein sequence ID" value="QDT32631.1"/>
    <property type="molecule type" value="Genomic_DNA"/>
</dbReference>
<keyword evidence="2 5" id="KW-0560">Oxidoreductase</keyword>
<name>A0A517QM10_9PLAN</name>
<evidence type="ECO:0000256" key="3">
    <source>
        <dbReference type="PIRSR" id="PIRSR601613-1"/>
    </source>
</evidence>
<accession>A0A517QM10</accession>
<sequence length="480" mass="54103">MTTVSSGNRRVAIIGGGIAGIAAASALAKYDFHVSLYEARNQFGGRAGSYHDQSSGEEIDNCQHVNMACCTNLKKLSSDLGFQDCFETEKQLHFVAPDGAITSFRESWLPAPLHLTLSFLRLPYLSFREKRLFGLAVKALSRTPVENLRGRHFADWLREHKQTDALIKRVWEVVLVSALSESLERIDAAYAQKVFVDGFLANREGWRVEIPTESLDDLYSKRAAQALQRAGVQVHQEHRLRELRCEENSVRSAYFANEQTAVADEYMLAVPHHQVPKLLPAEFHQHATVQAIQRIETAPITSVHLWLDRKITPLPHAVLVDRLSQWMFARRADPQEIKDGIFRYQVVMSASRSLSGLSQEEVVERVFNELAEIWSDAADAKMVHSRVITEKRAVFSVTPGIDELRPQQQSFIPNLQFAGDWTQTGWPATMEGAARSGYLAAENILRKHGIQDSILEADLPKARLSRWLFGLKTVSDYGQE</sequence>
<dbReference type="RefSeq" id="WP_145198028.1">
    <property type="nucleotide sequence ID" value="NZ_CP036267.1"/>
</dbReference>
<dbReference type="InterPro" id="IPR050464">
    <property type="entry name" value="Zeta_carotene_desat/Oxidored"/>
</dbReference>
<dbReference type="KEGG" id="tpol:Mal48_18780"/>
<evidence type="ECO:0000313" key="5">
    <source>
        <dbReference type="EMBL" id="QDT32631.1"/>
    </source>
</evidence>
<dbReference type="InterPro" id="IPR002937">
    <property type="entry name" value="Amino_oxidase"/>
</dbReference>
<dbReference type="SUPFAM" id="SSF51905">
    <property type="entry name" value="FAD/NAD(P)-binding domain"/>
    <property type="match status" value="1"/>
</dbReference>
<evidence type="ECO:0000313" key="6">
    <source>
        <dbReference type="Proteomes" id="UP000315724"/>
    </source>
</evidence>
<dbReference type="AlphaFoldDB" id="A0A517QM10"/>
<evidence type="ECO:0000256" key="2">
    <source>
        <dbReference type="ARBA" id="ARBA00023002"/>
    </source>
</evidence>
<comment type="cofactor">
    <cofactor evidence="1">
        <name>FAD</name>
        <dbReference type="ChEBI" id="CHEBI:57692"/>
    </cofactor>
</comment>
<dbReference type="PANTHER" id="PTHR42923">
    <property type="entry name" value="PROTOPORPHYRINOGEN OXIDASE"/>
    <property type="match status" value="1"/>
</dbReference>
<dbReference type="Gene3D" id="3.50.50.60">
    <property type="entry name" value="FAD/NAD(P)-binding domain"/>
    <property type="match status" value="1"/>
</dbReference>
<protein>
    <submittedName>
        <fullName evidence="5">15-cis-phytoene desaturase</fullName>
        <ecNumber evidence="5">1.3.5.5</ecNumber>
    </submittedName>
</protein>
<organism evidence="5 6">
    <name type="scientific">Thalassoglobus polymorphus</name>
    <dbReference type="NCBI Taxonomy" id="2527994"/>
    <lineage>
        <taxon>Bacteria</taxon>
        <taxon>Pseudomonadati</taxon>
        <taxon>Planctomycetota</taxon>
        <taxon>Planctomycetia</taxon>
        <taxon>Planctomycetales</taxon>
        <taxon>Planctomycetaceae</taxon>
        <taxon>Thalassoglobus</taxon>
    </lineage>
</organism>
<evidence type="ECO:0000259" key="4">
    <source>
        <dbReference type="Pfam" id="PF01593"/>
    </source>
</evidence>
<dbReference type="PRINTS" id="PR00757">
    <property type="entry name" value="AMINEOXDASEF"/>
</dbReference>
<dbReference type="Proteomes" id="UP000315724">
    <property type="component" value="Chromosome"/>
</dbReference>